<reference evidence="3" key="1">
    <citation type="submission" date="2018-09" db="EMBL/GenBank/DDBJ databases">
        <authorList>
            <person name="Zhu H."/>
        </authorList>
    </citation>
    <scope>NUCLEOTIDE SEQUENCE [LARGE SCALE GENOMIC DNA]</scope>
    <source>
        <strain evidence="3">K1S02-23</strain>
    </source>
</reference>
<evidence type="ECO:0000313" key="2">
    <source>
        <dbReference type="EMBL" id="RJG03894.1"/>
    </source>
</evidence>
<sequence length="89" mass="10054">MMDDTAKIKLREFLMERLRDAGDRSDFADDSSLFVSGRLDSLSMTRLVMFLEEAFDIDFSDVDFDVELIDSVNDIQAFVDTCAAQRAGS</sequence>
<evidence type="ECO:0000313" key="3">
    <source>
        <dbReference type="Proteomes" id="UP000266327"/>
    </source>
</evidence>
<evidence type="ECO:0000259" key="1">
    <source>
        <dbReference type="PROSITE" id="PS50075"/>
    </source>
</evidence>
<dbReference type="AlphaFoldDB" id="A0A3A3G7V4"/>
<dbReference type="Pfam" id="PF00550">
    <property type="entry name" value="PP-binding"/>
    <property type="match status" value="1"/>
</dbReference>
<dbReference type="RefSeq" id="WP_119787378.1">
    <property type="nucleotide sequence ID" value="NZ_QYUQ01000002.1"/>
</dbReference>
<proteinExistence type="predicted"/>
<dbReference type="EMBL" id="QYUQ01000002">
    <property type="protein sequence ID" value="RJG03894.1"/>
    <property type="molecule type" value="Genomic_DNA"/>
</dbReference>
<organism evidence="2 3">
    <name type="scientific">Noviherbaspirillum sedimenti</name>
    <dbReference type="NCBI Taxonomy" id="2320865"/>
    <lineage>
        <taxon>Bacteria</taxon>
        <taxon>Pseudomonadati</taxon>
        <taxon>Pseudomonadota</taxon>
        <taxon>Betaproteobacteria</taxon>
        <taxon>Burkholderiales</taxon>
        <taxon>Oxalobacteraceae</taxon>
        <taxon>Noviherbaspirillum</taxon>
    </lineage>
</organism>
<dbReference type="Gene3D" id="1.10.1200.10">
    <property type="entry name" value="ACP-like"/>
    <property type="match status" value="1"/>
</dbReference>
<dbReference type="InterPro" id="IPR036736">
    <property type="entry name" value="ACP-like_sf"/>
</dbReference>
<feature type="domain" description="Carrier" evidence="1">
    <location>
        <begin position="4"/>
        <end position="83"/>
    </location>
</feature>
<protein>
    <submittedName>
        <fullName evidence="2">Acyl carrier protein</fullName>
    </submittedName>
</protein>
<comment type="caution">
    <text evidence="2">The sequence shown here is derived from an EMBL/GenBank/DDBJ whole genome shotgun (WGS) entry which is preliminary data.</text>
</comment>
<keyword evidence="3" id="KW-1185">Reference proteome</keyword>
<name>A0A3A3G7V4_9BURK</name>
<dbReference type="PROSITE" id="PS50075">
    <property type="entry name" value="CARRIER"/>
    <property type="match status" value="1"/>
</dbReference>
<dbReference type="SUPFAM" id="SSF47336">
    <property type="entry name" value="ACP-like"/>
    <property type="match status" value="1"/>
</dbReference>
<dbReference type="InterPro" id="IPR009081">
    <property type="entry name" value="PP-bd_ACP"/>
</dbReference>
<accession>A0A3A3G7V4</accession>
<dbReference type="Proteomes" id="UP000266327">
    <property type="component" value="Unassembled WGS sequence"/>
</dbReference>
<gene>
    <name evidence="2" type="ORF">D3878_21760</name>
</gene>